<dbReference type="PANTHER" id="PTHR37804:SF1">
    <property type="entry name" value="CDAA REGULATORY PROTEIN CDAR"/>
    <property type="match status" value="1"/>
</dbReference>
<dbReference type="AlphaFoldDB" id="A0AAE3L3P8"/>
<name>A0AAE3L3P8_9FIRM</name>
<organism evidence="1 2">
    <name type="scientific">Irregularibacter muris</name>
    <dbReference type="NCBI Taxonomy" id="1796619"/>
    <lineage>
        <taxon>Bacteria</taxon>
        <taxon>Bacillati</taxon>
        <taxon>Bacillota</taxon>
        <taxon>Clostridia</taxon>
        <taxon>Eubacteriales</taxon>
        <taxon>Eubacteriaceae</taxon>
        <taxon>Irregularibacter</taxon>
    </lineage>
</organism>
<sequence length="406" mass="44762">MINIFNNSKTMWIISFLAAIVLWTYVVSEQNPKISDNITKIPVKLMNVETLEGKGLVISDPQEYTVDIRVYGRRNQLYKIQRSQLDIQADLSQLDSKGTHHVPITVAGLPDDVEINNKNPDSIKITLDQIVQQERNIKVNITGKPADGMAYLSYVANPSKVTIEGPEKLLNNIRDVVALIDITNKNQEVTQSLPLKALDSDGREVSNVTISPSTVDVTIPIGPTKTVDVNSEIIGNLPNGFVITNVENTPAKILIGATTQQLKDIEAIATEKINVSGYSRSFEKKVKLLLPQGVEVINGEAAIIVKITIEPIINREFDIETLNVINLKEELTIQEDLMNLPIKLTLRGPKTQIESLKDGDVVINLDAKNLQEGQHNITLKADVPEGITVESIEPAVVKVHIQGQAE</sequence>
<dbReference type="Gene3D" id="2.170.120.40">
    <property type="entry name" value="YbbR-like domain"/>
    <property type="match status" value="2"/>
</dbReference>
<comment type="caution">
    <text evidence="1">The sequence shown here is derived from an EMBL/GenBank/DDBJ whole genome shotgun (WGS) entry which is preliminary data.</text>
</comment>
<dbReference type="EMBL" id="JANKAS010000004">
    <property type="protein sequence ID" value="MCR1898623.1"/>
    <property type="molecule type" value="Genomic_DNA"/>
</dbReference>
<dbReference type="InterPro" id="IPR053154">
    <property type="entry name" value="c-di-AMP_regulator"/>
</dbReference>
<dbReference type="InterPro" id="IPR012505">
    <property type="entry name" value="YbbR"/>
</dbReference>
<gene>
    <name evidence="1" type="ORF">NSA47_06410</name>
</gene>
<evidence type="ECO:0000313" key="2">
    <source>
        <dbReference type="Proteomes" id="UP001205748"/>
    </source>
</evidence>
<keyword evidence="2" id="KW-1185">Reference proteome</keyword>
<reference evidence="1" key="1">
    <citation type="submission" date="2022-07" db="EMBL/GenBank/DDBJ databases">
        <title>Enhanced cultured diversity of the mouse gut microbiota enables custom-made synthetic communities.</title>
        <authorList>
            <person name="Afrizal A."/>
        </authorList>
    </citation>
    <scope>NUCLEOTIDE SEQUENCE</scope>
    <source>
        <strain evidence="1">DSM 28593</strain>
    </source>
</reference>
<dbReference type="PANTHER" id="PTHR37804">
    <property type="entry name" value="CDAA REGULATORY PROTEIN CDAR"/>
    <property type="match status" value="1"/>
</dbReference>
<dbReference type="Proteomes" id="UP001205748">
    <property type="component" value="Unassembled WGS sequence"/>
</dbReference>
<proteinExistence type="predicted"/>
<accession>A0AAE3L3P8</accession>
<dbReference type="RefSeq" id="WP_257530148.1">
    <property type="nucleotide sequence ID" value="NZ_JANKAS010000004.1"/>
</dbReference>
<protein>
    <submittedName>
        <fullName evidence="1">CdaR family protein</fullName>
    </submittedName>
</protein>
<evidence type="ECO:0000313" key="1">
    <source>
        <dbReference type="EMBL" id="MCR1898623.1"/>
    </source>
</evidence>
<dbReference type="Pfam" id="PF07949">
    <property type="entry name" value="YbbR"/>
    <property type="match status" value="4"/>
</dbReference>
<dbReference type="Gene3D" id="2.170.120.30">
    <property type="match status" value="2"/>
</dbReference>